<keyword evidence="1 8" id="KW-0963">Cytoplasm</keyword>
<evidence type="ECO:0000256" key="6">
    <source>
        <dbReference type="ARBA" id="ARBA00023315"/>
    </source>
</evidence>
<feature type="domain" description="Gcp-like" evidence="9">
    <location>
        <begin position="29"/>
        <end position="307"/>
    </location>
</feature>
<dbReference type="PANTHER" id="PTHR11735:SF6">
    <property type="entry name" value="TRNA N6-ADENOSINE THREONYLCARBAMOYLTRANSFERASE, MITOCHONDRIAL"/>
    <property type="match status" value="1"/>
</dbReference>
<evidence type="ECO:0000256" key="1">
    <source>
        <dbReference type="ARBA" id="ARBA00022490"/>
    </source>
</evidence>
<dbReference type="NCBIfam" id="TIGR03723">
    <property type="entry name" value="T6A_TsaD_YgjD"/>
    <property type="match status" value="1"/>
</dbReference>
<evidence type="ECO:0000256" key="8">
    <source>
        <dbReference type="HAMAP-Rule" id="MF_01445"/>
    </source>
</evidence>
<dbReference type="GO" id="GO:0002949">
    <property type="term" value="P:tRNA threonylcarbamoyladenosine modification"/>
    <property type="evidence" value="ECO:0007669"/>
    <property type="project" value="UniProtKB-UniRule"/>
</dbReference>
<dbReference type="InterPro" id="IPR022450">
    <property type="entry name" value="TsaD"/>
</dbReference>
<dbReference type="HAMAP" id="MF_01445">
    <property type="entry name" value="TsaD"/>
    <property type="match status" value="1"/>
</dbReference>
<dbReference type="SUPFAM" id="SSF53067">
    <property type="entry name" value="Actin-like ATPase domain"/>
    <property type="match status" value="1"/>
</dbReference>
<protein>
    <recommendedName>
        <fullName evidence="8">tRNA N6-adenosine threonylcarbamoyltransferase</fullName>
        <ecNumber evidence="8">2.3.1.234</ecNumber>
    </recommendedName>
    <alternativeName>
        <fullName evidence="8">N6-L-threonylcarbamoyladenine synthase</fullName>
        <shortName evidence="8">t(6)A synthase</shortName>
    </alternativeName>
    <alternativeName>
        <fullName evidence="8">t(6)A37 threonylcarbamoyladenosine biosynthesis protein TsaD</fullName>
    </alternativeName>
    <alternativeName>
        <fullName evidence="8">tRNA threonylcarbamoyladenosine biosynthesis protein TsaD</fullName>
    </alternativeName>
</protein>
<proteinExistence type="inferred from homology"/>
<feature type="binding site" evidence="8">
    <location>
        <begin position="139"/>
        <end position="143"/>
    </location>
    <ligand>
        <name>substrate</name>
    </ligand>
</feature>
<evidence type="ECO:0000256" key="3">
    <source>
        <dbReference type="ARBA" id="ARBA00022694"/>
    </source>
</evidence>
<dbReference type="RefSeq" id="WP_173039478.1">
    <property type="nucleotide sequence ID" value="NZ_AP022870.1"/>
</dbReference>
<evidence type="ECO:0000313" key="11">
    <source>
        <dbReference type="Proteomes" id="UP000502508"/>
    </source>
</evidence>
<evidence type="ECO:0000256" key="2">
    <source>
        <dbReference type="ARBA" id="ARBA00022679"/>
    </source>
</evidence>
<keyword evidence="4 8" id="KW-0479">Metal-binding</keyword>
<comment type="subcellular location">
    <subcellularLocation>
        <location evidence="8">Cytoplasm</location>
    </subcellularLocation>
</comment>
<dbReference type="InterPro" id="IPR043129">
    <property type="entry name" value="ATPase_NBD"/>
</dbReference>
<keyword evidence="2 8" id="KW-0808">Transferase</keyword>
<keyword evidence="11" id="KW-1185">Reference proteome</keyword>
<dbReference type="AlphaFoldDB" id="A0A6F8Y0A8"/>
<dbReference type="EC" id="2.3.1.234" evidence="8"/>
<reference evidence="10 11" key="1">
    <citation type="submission" date="2020-03" db="EMBL/GenBank/DDBJ databases">
        <title>Whole genome shotgun sequence of Phytohabitans flavus NBRC 107702.</title>
        <authorList>
            <person name="Komaki H."/>
            <person name="Tamura T."/>
        </authorList>
    </citation>
    <scope>NUCLEOTIDE SEQUENCE [LARGE SCALE GENOMIC DNA]</scope>
    <source>
        <strain evidence="10 11">NBRC 107702</strain>
    </source>
</reference>
<evidence type="ECO:0000259" key="9">
    <source>
        <dbReference type="Pfam" id="PF00814"/>
    </source>
</evidence>
<reference evidence="10 11" key="2">
    <citation type="submission" date="2020-03" db="EMBL/GenBank/DDBJ databases">
        <authorList>
            <person name="Ichikawa N."/>
            <person name="Kimura A."/>
            <person name="Kitahashi Y."/>
            <person name="Uohara A."/>
        </authorList>
    </citation>
    <scope>NUCLEOTIDE SEQUENCE [LARGE SCALE GENOMIC DNA]</scope>
    <source>
        <strain evidence="10 11">NBRC 107702</strain>
    </source>
</reference>
<dbReference type="FunFam" id="3.30.420.40:FF:000040">
    <property type="entry name" value="tRNA N6-adenosine threonylcarbamoyltransferase"/>
    <property type="match status" value="1"/>
</dbReference>
<evidence type="ECO:0000256" key="5">
    <source>
        <dbReference type="ARBA" id="ARBA00023004"/>
    </source>
</evidence>
<accession>A0A6F8Y0A8</accession>
<dbReference type="KEGG" id="pfla:Pflav_059070"/>
<dbReference type="CDD" id="cd24133">
    <property type="entry name" value="ASKHA_NBD_TsaD_bac"/>
    <property type="match status" value="1"/>
</dbReference>
<dbReference type="GO" id="GO:0061711">
    <property type="term" value="F:tRNA N(6)-L-threonylcarbamoyladenine synthase activity"/>
    <property type="evidence" value="ECO:0007669"/>
    <property type="project" value="UniProtKB-EC"/>
</dbReference>
<evidence type="ECO:0000256" key="7">
    <source>
        <dbReference type="ARBA" id="ARBA00048117"/>
    </source>
</evidence>
<dbReference type="GO" id="GO:0005506">
    <property type="term" value="F:iron ion binding"/>
    <property type="evidence" value="ECO:0007669"/>
    <property type="project" value="UniProtKB-UniRule"/>
</dbReference>
<evidence type="ECO:0000313" key="10">
    <source>
        <dbReference type="EMBL" id="BCB79497.1"/>
    </source>
</evidence>
<dbReference type="EMBL" id="AP022870">
    <property type="protein sequence ID" value="BCB79497.1"/>
    <property type="molecule type" value="Genomic_DNA"/>
</dbReference>
<dbReference type="PANTHER" id="PTHR11735">
    <property type="entry name" value="TRNA N6-ADENOSINE THREONYLCARBAMOYLTRANSFERASE"/>
    <property type="match status" value="1"/>
</dbReference>
<keyword evidence="5 8" id="KW-0408">Iron</keyword>
<dbReference type="Pfam" id="PF00814">
    <property type="entry name" value="TsaD"/>
    <property type="match status" value="1"/>
</dbReference>
<dbReference type="PRINTS" id="PR00789">
    <property type="entry name" value="OSIALOPTASE"/>
</dbReference>
<dbReference type="Proteomes" id="UP000502508">
    <property type="component" value="Chromosome"/>
</dbReference>
<name>A0A6F8Y0A8_9ACTN</name>
<evidence type="ECO:0000256" key="4">
    <source>
        <dbReference type="ARBA" id="ARBA00022723"/>
    </source>
</evidence>
<comment type="function">
    <text evidence="8">Required for the formation of a threonylcarbamoyl group on adenosine at position 37 (t(6)A37) in tRNAs that read codons beginning with adenine. Is involved in the transfer of the threonylcarbamoyl moiety of threonylcarbamoyl-AMP (TC-AMP) to the N6 group of A37, together with TsaE and TsaB. TsaD likely plays a direct catalytic role in this reaction.</text>
</comment>
<feature type="binding site" evidence="8">
    <location>
        <position position="301"/>
    </location>
    <ligand>
        <name>Fe cation</name>
        <dbReference type="ChEBI" id="CHEBI:24875"/>
    </ligand>
</feature>
<feature type="binding site" evidence="8">
    <location>
        <position position="120"/>
    </location>
    <ligand>
        <name>Fe cation</name>
        <dbReference type="ChEBI" id="CHEBI:24875"/>
    </ligand>
</feature>
<gene>
    <name evidence="8 10" type="primary">tsaD</name>
    <name evidence="10" type="ORF">Pflav_059070</name>
</gene>
<feature type="binding site" evidence="8">
    <location>
        <position position="185"/>
    </location>
    <ligand>
        <name>substrate</name>
    </ligand>
</feature>
<organism evidence="10 11">
    <name type="scientific">Phytohabitans flavus</name>
    <dbReference type="NCBI Taxonomy" id="1076124"/>
    <lineage>
        <taxon>Bacteria</taxon>
        <taxon>Bacillati</taxon>
        <taxon>Actinomycetota</taxon>
        <taxon>Actinomycetes</taxon>
        <taxon>Micromonosporales</taxon>
        <taxon>Micromonosporaceae</taxon>
    </lineage>
</organism>
<sequence>MTESNGLVLGIETSCDDTAVALVDSNGIVVSSAVASQTMIHNRFGGVYPEAASRAHVDKILPTVRMVIEDAGIDPRELEAIGVTRGPGLIGSLMVGVDTAAGLGHGWGVPVIGVNHLRGHLRSADLEERRVTYPAIILLVSGGHTLLARMTSPSDIQLIGNTRDDSVGEAYDKVARMLGLGYPGGPVVDKLALSGQPTIPFPRPMIDQGLEFSFSGLKTAVMYYLAKEKDAPAADIAASFVESCMTVLLAKCRRALEAYPSASLVVVGGVAASPQLRTQTKALCDELEVELCLPPLKWSTDNGAMIGLATWDYLTTGRSAPLAPQTGLTIEQF</sequence>
<feature type="binding site" evidence="8">
    <location>
        <position position="116"/>
    </location>
    <ligand>
        <name>Fe cation</name>
        <dbReference type="ChEBI" id="CHEBI:24875"/>
    </ligand>
</feature>
<comment type="caution">
    <text evidence="8">Lacks conserved residue(s) required for the propagation of feature annotation.</text>
</comment>
<dbReference type="InterPro" id="IPR000905">
    <property type="entry name" value="Gcp-like_dom"/>
</dbReference>
<dbReference type="InterPro" id="IPR017861">
    <property type="entry name" value="KAE1/TsaD"/>
</dbReference>
<comment type="catalytic activity">
    <reaction evidence="7 8">
        <text>L-threonylcarbamoyladenylate + adenosine(37) in tRNA = N(6)-L-threonylcarbamoyladenosine(37) in tRNA + AMP + H(+)</text>
        <dbReference type="Rhea" id="RHEA:37059"/>
        <dbReference type="Rhea" id="RHEA-COMP:10162"/>
        <dbReference type="Rhea" id="RHEA-COMP:10163"/>
        <dbReference type="ChEBI" id="CHEBI:15378"/>
        <dbReference type="ChEBI" id="CHEBI:73682"/>
        <dbReference type="ChEBI" id="CHEBI:74411"/>
        <dbReference type="ChEBI" id="CHEBI:74418"/>
        <dbReference type="ChEBI" id="CHEBI:456215"/>
        <dbReference type="EC" id="2.3.1.234"/>
    </reaction>
</comment>
<dbReference type="NCBIfam" id="TIGR00329">
    <property type="entry name" value="gcp_kae1"/>
    <property type="match status" value="1"/>
</dbReference>
<keyword evidence="6 8" id="KW-0012">Acyltransferase</keyword>
<dbReference type="Gene3D" id="3.30.420.40">
    <property type="match status" value="2"/>
</dbReference>
<comment type="similarity">
    <text evidence="8">Belongs to the KAE1 / TsaD family.</text>
</comment>
<feature type="binding site" evidence="8">
    <location>
        <position position="189"/>
    </location>
    <ligand>
        <name>substrate</name>
    </ligand>
</feature>
<comment type="cofactor">
    <cofactor evidence="8">
        <name>Fe(2+)</name>
        <dbReference type="ChEBI" id="CHEBI:29033"/>
    </cofactor>
    <text evidence="8">Binds 1 Fe(2+) ion per subunit.</text>
</comment>
<dbReference type="FunFam" id="3.30.420.40:FF:000012">
    <property type="entry name" value="tRNA N6-adenosine threonylcarbamoyltransferase"/>
    <property type="match status" value="1"/>
</dbReference>
<keyword evidence="3 8" id="KW-0819">tRNA processing</keyword>
<feature type="binding site" evidence="8">
    <location>
        <position position="172"/>
    </location>
    <ligand>
        <name>substrate</name>
    </ligand>
</feature>
<dbReference type="GO" id="GO:0005737">
    <property type="term" value="C:cytoplasm"/>
    <property type="evidence" value="ECO:0007669"/>
    <property type="project" value="UniProtKB-SubCell"/>
</dbReference>